<dbReference type="EMBL" id="KQ964258">
    <property type="protein sequence ID" value="KXJ88408.1"/>
    <property type="molecule type" value="Genomic_DNA"/>
</dbReference>
<feature type="signal peptide" evidence="1">
    <location>
        <begin position="1"/>
        <end position="28"/>
    </location>
</feature>
<dbReference type="Proteomes" id="UP000070501">
    <property type="component" value="Unassembled WGS sequence"/>
</dbReference>
<keyword evidence="3" id="KW-1185">Reference proteome</keyword>
<protein>
    <submittedName>
        <fullName evidence="2">Uncharacterized protein</fullName>
    </submittedName>
</protein>
<dbReference type="SUPFAM" id="SSF53756">
    <property type="entry name" value="UDP-Glycosyltransferase/glycogen phosphorylase"/>
    <property type="match status" value="1"/>
</dbReference>
<evidence type="ECO:0000256" key="1">
    <source>
        <dbReference type="SAM" id="SignalP"/>
    </source>
</evidence>
<feature type="chain" id="PRO_5007293137" evidence="1">
    <location>
        <begin position="29"/>
        <end position="223"/>
    </location>
</feature>
<keyword evidence="1" id="KW-0732">Signal</keyword>
<sequence length="223" mass="23957">MARRAFQAALVAVLAIVLSLWWTKSSPAQPARDLVTGKNNTVLFLTTETHGTCNVHVATAYALAGNHPNVQTHYASFPSLRRRISHISNLAESPRGTAPETSAITFHALSGLPYKAAAITAAPGGLAGLIHRPGAAGAKEMCHTMKHAVTPWTVDDHVAQYDSARRIIDRVDPSLVVVDLVLYPGLAAVRDSRRKHVVLSPNVVSGNVPAVQPGHTMLWKYPM</sequence>
<gene>
    <name evidence="2" type="ORF">Micbo1qcDRAFT_178038</name>
</gene>
<accession>A0A136IU41</accession>
<reference evidence="3" key="1">
    <citation type="submission" date="2016-02" db="EMBL/GenBank/DDBJ databases">
        <title>Draft genome sequence of Microdochium bolleyi, a fungal endophyte of beachgrass.</title>
        <authorList>
            <consortium name="DOE Joint Genome Institute"/>
            <person name="David A.S."/>
            <person name="May G."/>
            <person name="Haridas S."/>
            <person name="Lim J."/>
            <person name="Wang M."/>
            <person name="Labutti K."/>
            <person name="Lipzen A."/>
            <person name="Barry K."/>
            <person name="Grigoriev I.V."/>
        </authorList>
    </citation>
    <scope>NUCLEOTIDE SEQUENCE [LARGE SCALE GENOMIC DNA]</scope>
    <source>
        <strain evidence="3">J235TASD1</strain>
    </source>
</reference>
<dbReference type="STRING" id="196109.A0A136IU41"/>
<dbReference type="OrthoDB" id="407298at2759"/>
<organism evidence="2 3">
    <name type="scientific">Microdochium bolleyi</name>
    <dbReference type="NCBI Taxonomy" id="196109"/>
    <lineage>
        <taxon>Eukaryota</taxon>
        <taxon>Fungi</taxon>
        <taxon>Dikarya</taxon>
        <taxon>Ascomycota</taxon>
        <taxon>Pezizomycotina</taxon>
        <taxon>Sordariomycetes</taxon>
        <taxon>Xylariomycetidae</taxon>
        <taxon>Xylariales</taxon>
        <taxon>Microdochiaceae</taxon>
        <taxon>Microdochium</taxon>
    </lineage>
</organism>
<dbReference type="Gene3D" id="3.40.50.2000">
    <property type="entry name" value="Glycogen Phosphorylase B"/>
    <property type="match status" value="1"/>
</dbReference>
<evidence type="ECO:0000313" key="2">
    <source>
        <dbReference type="EMBL" id="KXJ88408.1"/>
    </source>
</evidence>
<name>A0A136IU41_9PEZI</name>
<evidence type="ECO:0000313" key="3">
    <source>
        <dbReference type="Proteomes" id="UP000070501"/>
    </source>
</evidence>
<dbReference type="AlphaFoldDB" id="A0A136IU41"/>
<proteinExistence type="predicted"/>
<dbReference type="InParanoid" id="A0A136IU41"/>